<dbReference type="EMBL" id="CAXAMN010000958">
    <property type="protein sequence ID" value="CAK8991587.1"/>
    <property type="molecule type" value="Genomic_DNA"/>
</dbReference>
<evidence type="ECO:0000313" key="2">
    <source>
        <dbReference type="EMBL" id="CAK8991587.1"/>
    </source>
</evidence>
<feature type="compositionally biased region" description="Acidic residues" evidence="1">
    <location>
        <begin position="44"/>
        <end position="53"/>
    </location>
</feature>
<keyword evidence="3" id="KW-1185">Reference proteome</keyword>
<organism evidence="2 3">
    <name type="scientific">Durusdinium trenchii</name>
    <dbReference type="NCBI Taxonomy" id="1381693"/>
    <lineage>
        <taxon>Eukaryota</taxon>
        <taxon>Sar</taxon>
        <taxon>Alveolata</taxon>
        <taxon>Dinophyceae</taxon>
        <taxon>Suessiales</taxon>
        <taxon>Symbiodiniaceae</taxon>
        <taxon>Durusdinium</taxon>
    </lineage>
</organism>
<comment type="caution">
    <text evidence="2">The sequence shown here is derived from an EMBL/GenBank/DDBJ whole genome shotgun (WGS) entry which is preliminary data.</text>
</comment>
<gene>
    <name evidence="2" type="ORF">CCMP2556_LOCUS2514</name>
</gene>
<dbReference type="Proteomes" id="UP001642484">
    <property type="component" value="Unassembled WGS sequence"/>
</dbReference>
<reference evidence="2 3" key="1">
    <citation type="submission" date="2024-02" db="EMBL/GenBank/DDBJ databases">
        <authorList>
            <person name="Chen Y."/>
            <person name="Shah S."/>
            <person name="Dougan E. K."/>
            <person name="Thang M."/>
            <person name="Chan C."/>
        </authorList>
    </citation>
    <scope>NUCLEOTIDE SEQUENCE [LARGE SCALE GENOMIC DNA]</scope>
</reference>
<accession>A0ABP0HN18</accession>
<evidence type="ECO:0000313" key="3">
    <source>
        <dbReference type="Proteomes" id="UP001642484"/>
    </source>
</evidence>
<sequence length="407" mass="43312">MSAPGKRRIGGHFGAALGASTKRQRAGWRDEVEEDDVAANTQAGDDDDSEEAVLDPGTPLPSEEEEEAEKAASPEKVETAEDMAKVAEAEDDKAQTAITAVNEEKAPATTAGEANMPAAFNLEVIVGKNKVGELRILLPFGVDSDIEQRLSACVAPDGGSVDFIVGQTVCGFGGHAVPGQKETDKGPEEGETQEMAAGLLPVEAPKAPEPVANGFQSAGLHCCAGLLTAPRCGTGLALTLGADSALDSTHRVLGPVLSGRRCFRRLQALAPLSLEARPRVPVFLQLPKQEEEGVGGHGRQAPLRLEPYKESAAPPFAEEEEKAVLPPEELLDLVDLELSGRDGEVADLKQTTFSRERQQGVDKVEEVLHSLLARVEKLEGLDETLSGQRVWVEEGANRLLRVLKKLH</sequence>
<feature type="region of interest" description="Disordered" evidence="1">
    <location>
        <begin position="1"/>
        <end position="82"/>
    </location>
</feature>
<feature type="compositionally biased region" description="Basic residues" evidence="1">
    <location>
        <begin position="1"/>
        <end position="10"/>
    </location>
</feature>
<evidence type="ECO:0000256" key="1">
    <source>
        <dbReference type="SAM" id="MobiDB-lite"/>
    </source>
</evidence>
<name>A0ABP0HN18_9DINO</name>
<evidence type="ECO:0008006" key="4">
    <source>
        <dbReference type="Google" id="ProtNLM"/>
    </source>
</evidence>
<proteinExistence type="predicted"/>
<protein>
    <recommendedName>
        <fullName evidence="4">Peptidylprolyl isomerase</fullName>
    </recommendedName>
</protein>
<feature type="compositionally biased region" description="Basic and acidic residues" evidence="1">
    <location>
        <begin position="69"/>
        <end position="82"/>
    </location>
</feature>